<keyword evidence="4" id="KW-1003">Cell membrane</keyword>
<evidence type="ECO:0000256" key="4">
    <source>
        <dbReference type="ARBA" id="ARBA00022475"/>
    </source>
</evidence>
<dbReference type="EMBL" id="FQXM01000015">
    <property type="protein sequence ID" value="SHH83575.1"/>
    <property type="molecule type" value="Genomic_DNA"/>
</dbReference>
<evidence type="ECO:0000313" key="14">
    <source>
        <dbReference type="EMBL" id="SHH83575.1"/>
    </source>
</evidence>
<dbReference type="OrthoDB" id="9807026at2"/>
<dbReference type="Pfam" id="PF08345">
    <property type="entry name" value="YscJ_FliF_C"/>
    <property type="match status" value="1"/>
</dbReference>
<evidence type="ECO:0000256" key="5">
    <source>
        <dbReference type="ARBA" id="ARBA00022692"/>
    </source>
</evidence>
<keyword evidence="7 11" id="KW-0472">Membrane</keyword>
<name>A0A1M5W7Y5_9CLOT</name>
<dbReference type="InterPro" id="IPR006182">
    <property type="entry name" value="FliF_N_dom"/>
</dbReference>
<feature type="region of interest" description="Disordered" evidence="10">
    <location>
        <begin position="299"/>
        <end position="329"/>
    </location>
</feature>
<evidence type="ECO:0000259" key="12">
    <source>
        <dbReference type="Pfam" id="PF01514"/>
    </source>
</evidence>
<dbReference type="STRING" id="1121316.SAMN02745207_02737"/>
<evidence type="ECO:0000313" key="15">
    <source>
        <dbReference type="Proteomes" id="UP000184447"/>
    </source>
</evidence>
<evidence type="ECO:0000256" key="11">
    <source>
        <dbReference type="SAM" id="Phobius"/>
    </source>
</evidence>
<dbReference type="Proteomes" id="UP000184447">
    <property type="component" value="Unassembled WGS sequence"/>
</dbReference>
<dbReference type="PIRSF" id="PIRSF004862">
    <property type="entry name" value="FliF"/>
    <property type="match status" value="1"/>
</dbReference>
<keyword evidence="8 9" id="KW-0975">Bacterial flagellum</keyword>
<evidence type="ECO:0000259" key="13">
    <source>
        <dbReference type="Pfam" id="PF08345"/>
    </source>
</evidence>
<evidence type="ECO:0000256" key="6">
    <source>
        <dbReference type="ARBA" id="ARBA00022989"/>
    </source>
</evidence>
<dbReference type="InterPro" id="IPR000067">
    <property type="entry name" value="FlgMring_FliF"/>
</dbReference>
<evidence type="ECO:0000256" key="2">
    <source>
        <dbReference type="ARBA" id="ARBA00004651"/>
    </source>
</evidence>
<dbReference type="InterPro" id="IPR045851">
    <property type="entry name" value="AMP-bd_C_sf"/>
</dbReference>
<dbReference type="GO" id="GO:0003774">
    <property type="term" value="F:cytoskeletal motor activity"/>
    <property type="evidence" value="ECO:0007669"/>
    <property type="project" value="InterPro"/>
</dbReference>
<dbReference type="InterPro" id="IPR013556">
    <property type="entry name" value="Flag_M-ring_C"/>
</dbReference>
<dbReference type="Gene3D" id="3.30.300.30">
    <property type="match status" value="1"/>
</dbReference>
<protein>
    <recommendedName>
        <fullName evidence="9">Flagellar M-ring protein</fullName>
    </recommendedName>
</protein>
<evidence type="ECO:0000256" key="3">
    <source>
        <dbReference type="ARBA" id="ARBA00007971"/>
    </source>
</evidence>
<keyword evidence="14" id="KW-0969">Cilium</keyword>
<evidence type="ECO:0000256" key="7">
    <source>
        <dbReference type="ARBA" id="ARBA00023136"/>
    </source>
</evidence>
<dbReference type="PRINTS" id="PR01009">
    <property type="entry name" value="FLGMRINGFLIF"/>
</dbReference>
<sequence>MKSLKDLLAKVGNGWNSLNNNMKILVGTVGISLIVSMILYFAFFNSTKYVTMFTNLSLEDSAGIVSKLEELKIDKYKLEDAGATILVDEKLVDKLRIDLAISGALPNNGQGYEIFDDVSIMMTDEDRKIMYQRALEGELQRSIMSLQEIQSARVHVVLAESDLFSKDTKPASASIILDIKPYDKLSNDQINGIIALVSGAVENLAEENVKIVDSNANLLTTGVGSKDSINSSSAVQSKRDLESSYNAELANNLTNLLEKTYGAGKAVVNVSVQLDLDSEEILKKSFDGEPVVISEQKSYQKNSEAGAAGNPTDAGGYVTDDETVSNPDTQSYEVTRNYDMGQTTSTTIKAPGDINKISTSVIIDKELTPDEKIAIQDIVKAALGVDEARGDIVNVAGIPFDTSLQDSINDDLANEPGTTGVLASITSVVSMPVLIGILSVLFIGLIAIIVALGRGRSKAKRAKEVEEIINEESVSGIDLAINNIKNKEIIDQVILSGDKQQDKLIDRVDKYAKENSKEAADILKLWILEGEE</sequence>
<comment type="similarity">
    <text evidence="3 9">Belongs to the FliF family.</text>
</comment>
<reference evidence="14 15" key="1">
    <citation type="submission" date="2016-11" db="EMBL/GenBank/DDBJ databases">
        <authorList>
            <person name="Jaros S."/>
            <person name="Januszkiewicz K."/>
            <person name="Wedrychowicz H."/>
        </authorList>
    </citation>
    <scope>NUCLEOTIDE SEQUENCE [LARGE SCALE GENOMIC DNA]</scope>
    <source>
        <strain evidence="14 15">DSM 8605</strain>
    </source>
</reference>
<evidence type="ECO:0000256" key="8">
    <source>
        <dbReference type="ARBA" id="ARBA00023143"/>
    </source>
</evidence>
<dbReference type="PANTHER" id="PTHR30046">
    <property type="entry name" value="FLAGELLAR M-RING PROTEIN"/>
    <property type="match status" value="1"/>
</dbReference>
<comment type="function">
    <text evidence="9">The M ring may be actively involved in energy transduction.</text>
</comment>
<organism evidence="14 15">
    <name type="scientific">Clostridium grantii DSM 8605</name>
    <dbReference type="NCBI Taxonomy" id="1121316"/>
    <lineage>
        <taxon>Bacteria</taxon>
        <taxon>Bacillati</taxon>
        <taxon>Bacillota</taxon>
        <taxon>Clostridia</taxon>
        <taxon>Eubacteriales</taxon>
        <taxon>Clostridiaceae</taxon>
        <taxon>Clostridium</taxon>
    </lineage>
</organism>
<dbReference type="PANTHER" id="PTHR30046:SF0">
    <property type="entry name" value="FLAGELLAR M-RING PROTEIN"/>
    <property type="match status" value="1"/>
</dbReference>
<keyword evidence="5 11" id="KW-0812">Transmembrane</keyword>
<dbReference type="AlphaFoldDB" id="A0A1M5W7Y5"/>
<keyword evidence="14" id="KW-0966">Cell projection</keyword>
<keyword evidence="6 11" id="KW-1133">Transmembrane helix</keyword>
<dbReference type="GO" id="GO:0005886">
    <property type="term" value="C:plasma membrane"/>
    <property type="evidence" value="ECO:0007669"/>
    <property type="project" value="UniProtKB-SubCell"/>
</dbReference>
<dbReference type="Pfam" id="PF01514">
    <property type="entry name" value="YscJ_FliF"/>
    <property type="match status" value="1"/>
</dbReference>
<dbReference type="GO" id="GO:0071973">
    <property type="term" value="P:bacterial-type flagellum-dependent cell motility"/>
    <property type="evidence" value="ECO:0007669"/>
    <property type="project" value="InterPro"/>
</dbReference>
<evidence type="ECO:0000256" key="9">
    <source>
        <dbReference type="PIRNR" id="PIRNR004862"/>
    </source>
</evidence>
<accession>A0A1M5W7Y5</accession>
<feature type="domain" description="Flagellar M-ring N-terminal" evidence="12">
    <location>
        <begin position="45"/>
        <end position="220"/>
    </location>
</feature>
<comment type="subcellular location">
    <subcellularLocation>
        <location evidence="1 9">Bacterial flagellum basal body</location>
    </subcellularLocation>
    <subcellularLocation>
        <location evidence="2">Cell membrane</location>
        <topology evidence="2">Multi-pass membrane protein</topology>
    </subcellularLocation>
</comment>
<proteinExistence type="inferred from homology"/>
<feature type="domain" description="Flagellar M-ring C-terminal" evidence="13">
    <location>
        <begin position="257"/>
        <end position="400"/>
    </location>
</feature>
<feature type="transmembrane region" description="Helical" evidence="11">
    <location>
        <begin position="433"/>
        <end position="453"/>
    </location>
</feature>
<evidence type="ECO:0000256" key="10">
    <source>
        <dbReference type="SAM" id="MobiDB-lite"/>
    </source>
</evidence>
<keyword evidence="14" id="KW-0282">Flagellum</keyword>
<evidence type="ECO:0000256" key="1">
    <source>
        <dbReference type="ARBA" id="ARBA00004117"/>
    </source>
</evidence>
<keyword evidence="15" id="KW-1185">Reference proteome</keyword>
<feature type="transmembrane region" description="Helical" evidence="11">
    <location>
        <begin position="24"/>
        <end position="43"/>
    </location>
</feature>
<dbReference type="NCBIfam" id="TIGR00206">
    <property type="entry name" value="fliF"/>
    <property type="match status" value="1"/>
</dbReference>
<gene>
    <name evidence="14" type="ORF">SAMN02745207_02737</name>
</gene>
<dbReference type="RefSeq" id="WP_073338983.1">
    <property type="nucleotide sequence ID" value="NZ_FQXM01000015.1"/>
</dbReference>
<dbReference type="GO" id="GO:0009431">
    <property type="term" value="C:bacterial-type flagellum basal body, MS ring"/>
    <property type="evidence" value="ECO:0007669"/>
    <property type="project" value="InterPro"/>
</dbReference>
<dbReference type="InterPro" id="IPR043427">
    <property type="entry name" value="YscJ/FliF"/>
</dbReference>